<keyword evidence="5 6" id="KW-0472">Membrane</keyword>
<evidence type="ECO:0000256" key="3">
    <source>
        <dbReference type="ARBA" id="ARBA00022692"/>
    </source>
</evidence>
<keyword evidence="3 6" id="KW-0812">Transmembrane</keyword>
<keyword evidence="2" id="KW-0813">Transport</keyword>
<dbReference type="OrthoDB" id="10054429at2759"/>
<evidence type="ECO:0000256" key="4">
    <source>
        <dbReference type="ARBA" id="ARBA00022989"/>
    </source>
</evidence>
<feature type="transmembrane region" description="Helical" evidence="6">
    <location>
        <begin position="260"/>
        <end position="282"/>
    </location>
</feature>
<dbReference type="GO" id="GO:0016020">
    <property type="term" value="C:membrane"/>
    <property type="evidence" value="ECO:0007669"/>
    <property type="project" value="UniProtKB-SubCell"/>
</dbReference>
<comment type="caution">
    <text evidence="7">The sequence shown here is derived from an EMBL/GenBank/DDBJ whole genome shotgun (WGS) entry which is preliminary data.</text>
</comment>
<comment type="subcellular location">
    <subcellularLocation>
        <location evidence="1">Membrane</location>
        <topology evidence="1">Multi-pass membrane protein</topology>
    </subcellularLocation>
</comment>
<dbReference type="PANTHER" id="PTHR45649">
    <property type="entry name" value="AMINO-ACID PERMEASE BAT1"/>
    <property type="match status" value="1"/>
</dbReference>
<dbReference type="Pfam" id="PF13520">
    <property type="entry name" value="AA_permease_2"/>
    <property type="match status" value="1"/>
</dbReference>
<dbReference type="PIRSF" id="PIRSF006060">
    <property type="entry name" value="AA_transporter"/>
    <property type="match status" value="1"/>
</dbReference>
<dbReference type="EMBL" id="JAABOA010003220">
    <property type="protein sequence ID" value="KAF9578897.1"/>
    <property type="molecule type" value="Genomic_DNA"/>
</dbReference>
<evidence type="ECO:0000256" key="2">
    <source>
        <dbReference type="ARBA" id="ARBA00022448"/>
    </source>
</evidence>
<feature type="transmembrane region" description="Helical" evidence="6">
    <location>
        <begin position="210"/>
        <end position="230"/>
    </location>
</feature>
<dbReference type="InterPro" id="IPR002293">
    <property type="entry name" value="AA/rel_permease1"/>
</dbReference>
<evidence type="ECO:0008006" key="9">
    <source>
        <dbReference type="Google" id="ProtNLM"/>
    </source>
</evidence>
<dbReference type="Gene3D" id="1.20.1740.10">
    <property type="entry name" value="Amino acid/polyamine transporter I"/>
    <property type="match status" value="1"/>
</dbReference>
<gene>
    <name evidence="7" type="ORF">BGW38_005086</name>
</gene>
<evidence type="ECO:0000256" key="1">
    <source>
        <dbReference type="ARBA" id="ARBA00004141"/>
    </source>
</evidence>
<feature type="transmembrane region" description="Helical" evidence="6">
    <location>
        <begin position="312"/>
        <end position="331"/>
    </location>
</feature>
<sequence>MDKTELDEAGSLYDHDKAVLEKLGYKQTLDRSLSTFSNFGVTFSCCSILAGLTPLYGDALQSGGPMTVIWVAIASTDLAMAQFLGSLVSMTTSYNPNEYVIFAIYVGILILHGVVNSMAVRLNGLFNNMSVWWHVIGTITIVTVVVVSTPVKQPASWVFTEWVNNTGWSNGFYVFMLGLLQSQYTLSGYDSAAHMTEETHDAQRGGPKGIIMAIVSASAVGWFFLLGITFCITDFENQIVNPTVHVALSQIFLDSAGLKLATFLIFIIFGAQFFCGSALTLSSSRMVYAFARDGALPFSSHLRKLNKDKSPVLAVWFNIAFCFILGLPYIWSNTAYSAIVSVNTIASSISYLIPILCRIILARDTFEPGPFNLGRFSTPVGVVASLWIIVTETSGDLNDMDRASTNTEMMGQDGEMYITEEDKARQQQQQDYAHLDLKPKGN</sequence>
<dbReference type="Proteomes" id="UP000780801">
    <property type="component" value="Unassembled WGS sequence"/>
</dbReference>
<organism evidence="7 8">
    <name type="scientific">Lunasporangiospora selenospora</name>
    <dbReference type="NCBI Taxonomy" id="979761"/>
    <lineage>
        <taxon>Eukaryota</taxon>
        <taxon>Fungi</taxon>
        <taxon>Fungi incertae sedis</taxon>
        <taxon>Mucoromycota</taxon>
        <taxon>Mortierellomycotina</taxon>
        <taxon>Mortierellomycetes</taxon>
        <taxon>Mortierellales</taxon>
        <taxon>Mortierellaceae</taxon>
        <taxon>Lunasporangiospora</taxon>
    </lineage>
</organism>
<dbReference type="AlphaFoldDB" id="A0A9P6FP94"/>
<feature type="transmembrane region" description="Helical" evidence="6">
    <location>
        <begin position="99"/>
        <end position="119"/>
    </location>
</feature>
<feature type="transmembrane region" description="Helical" evidence="6">
    <location>
        <begin position="131"/>
        <end position="151"/>
    </location>
</feature>
<evidence type="ECO:0000256" key="5">
    <source>
        <dbReference type="ARBA" id="ARBA00023136"/>
    </source>
</evidence>
<evidence type="ECO:0000313" key="7">
    <source>
        <dbReference type="EMBL" id="KAF9578897.1"/>
    </source>
</evidence>
<feature type="transmembrane region" description="Helical" evidence="6">
    <location>
        <begin position="68"/>
        <end position="87"/>
    </location>
</feature>
<keyword evidence="8" id="KW-1185">Reference proteome</keyword>
<evidence type="ECO:0000256" key="6">
    <source>
        <dbReference type="SAM" id="Phobius"/>
    </source>
</evidence>
<keyword evidence="4 6" id="KW-1133">Transmembrane helix</keyword>
<dbReference type="GO" id="GO:0022857">
    <property type="term" value="F:transmembrane transporter activity"/>
    <property type="evidence" value="ECO:0007669"/>
    <property type="project" value="InterPro"/>
</dbReference>
<accession>A0A9P6FP94</accession>
<reference evidence="7" key="1">
    <citation type="journal article" date="2020" name="Fungal Divers.">
        <title>Resolving the Mortierellaceae phylogeny through synthesis of multi-gene phylogenetics and phylogenomics.</title>
        <authorList>
            <person name="Vandepol N."/>
            <person name="Liber J."/>
            <person name="Desiro A."/>
            <person name="Na H."/>
            <person name="Kennedy M."/>
            <person name="Barry K."/>
            <person name="Grigoriev I.V."/>
            <person name="Miller A.N."/>
            <person name="O'Donnell K."/>
            <person name="Stajich J.E."/>
            <person name="Bonito G."/>
        </authorList>
    </citation>
    <scope>NUCLEOTIDE SEQUENCE</scope>
    <source>
        <strain evidence="7">KOD1015</strain>
    </source>
</reference>
<proteinExistence type="predicted"/>
<feature type="transmembrane region" description="Helical" evidence="6">
    <location>
        <begin position="36"/>
        <end position="56"/>
    </location>
</feature>
<protein>
    <recommendedName>
        <fullName evidence="9">Amino acid transporter</fullName>
    </recommendedName>
</protein>
<feature type="transmembrane region" description="Helical" evidence="6">
    <location>
        <begin position="337"/>
        <end position="361"/>
    </location>
</feature>
<dbReference type="PANTHER" id="PTHR45649:SF26">
    <property type="entry name" value="OS04G0435100 PROTEIN"/>
    <property type="match status" value="1"/>
</dbReference>
<name>A0A9P6FP94_9FUNG</name>
<evidence type="ECO:0000313" key="8">
    <source>
        <dbReference type="Proteomes" id="UP000780801"/>
    </source>
</evidence>